<comment type="caution">
    <text evidence="2">The sequence shown here is derived from an EMBL/GenBank/DDBJ whole genome shotgun (WGS) entry which is preliminary data.</text>
</comment>
<dbReference type="Proteomes" id="UP001371305">
    <property type="component" value="Unassembled WGS sequence"/>
</dbReference>
<name>A0ABU9B450_9BACT</name>
<proteinExistence type="predicted"/>
<evidence type="ECO:0000256" key="1">
    <source>
        <dbReference type="SAM" id="SignalP"/>
    </source>
</evidence>
<evidence type="ECO:0000313" key="3">
    <source>
        <dbReference type="Proteomes" id="UP001371305"/>
    </source>
</evidence>
<gene>
    <name evidence="2" type="ORF">WKV53_24695</name>
</gene>
<keyword evidence="3" id="KW-1185">Reference proteome</keyword>
<organism evidence="2 3">
    <name type="scientific">Luteolibacter soli</name>
    <dbReference type="NCBI Taxonomy" id="3135280"/>
    <lineage>
        <taxon>Bacteria</taxon>
        <taxon>Pseudomonadati</taxon>
        <taxon>Verrucomicrobiota</taxon>
        <taxon>Verrucomicrobiia</taxon>
        <taxon>Verrucomicrobiales</taxon>
        <taxon>Verrucomicrobiaceae</taxon>
        <taxon>Luteolibacter</taxon>
    </lineage>
</organism>
<keyword evidence="1" id="KW-0732">Signal</keyword>
<evidence type="ECO:0008006" key="4">
    <source>
        <dbReference type="Google" id="ProtNLM"/>
    </source>
</evidence>
<sequence>MKPGRAVILSSLLAGLIPSAPAQDLLPAPDDLPPPLEEALDLPPLEDAVVNRVTPGSATNPQRFSKSPPQLIGESGGTRLLHYCTANPVSAKPSFFHHLVAATEDGHQFLLYHDESRAPQPVASMNARGDVATVLRWSCVGAFFAPDYKPVIIRKLRSDRFLKAPPKFEHFTIRDIAWGDGVLVCSGHLSIATGEYPFLSRLLFTDKGEVSDHQILWTTWKPGIALHQQGIAGQHPAANDLAKSLHVQGQLILWKNAGQPRQGSAKDLPSGFEKSAWQCTELATGTTRPLAEADPVDRDRLAKIDQEIATRKSR</sequence>
<protein>
    <recommendedName>
        <fullName evidence="4">Secreted protein</fullName>
    </recommendedName>
</protein>
<accession>A0ABU9B450</accession>
<reference evidence="2 3" key="1">
    <citation type="submission" date="2024-04" db="EMBL/GenBank/DDBJ databases">
        <title>Luteolibacter sp. isolated from soil.</title>
        <authorList>
            <person name="An J."/>
        </authorList>
    </citation>
    <scope>NUCLEOTIDE SEQUENCE [LARGE SCALE GENOMIC DNA]</scope>
    <source>
        <strain evidence="2 3">Y139</strain>
    </source>
</reference>
<evidence type="ECO:0000313" key="2">
    <source>
        <dbReference type="EMBL" id="MEK7953737.1"/>
    </source>
</evidence>
<feature type="chain" id="PRO_5046867410" description="Secreted protein" evidence="1">
    <location>
        <begin position="23"/>
        <end position="314"/>
    </location>
</feature>
<feature type="signal peptide" evidence="1">
    <location>
        <begin position="1"/>
        <end position="22"/>
    </location>
</feature>
<dbReference type="RefSeq" id="WP_341407503.1">
    <property type="nucleotide sequence ID" value="NZ_JBBUKT010000013.1"/>
</dbReference>
<dbReference type="EMBL" id="JBBUKT010000013">
    <property type="protein sequence ID" value="MEK7953737.1"/>
    <property type="molecule type" value="Genomic_DNA"/>
</dbReference>